<dbReference type="RefSeq" id="WP_272225864.1">
    <property type="nucleotide sequence ID" value="NZ_JAQONE010000027.1"/>
</dbReference>
<dbReference type="SUPFAM" id="SSF53448">
    <property type="entry name" value="Nucleotide-diphospho-sugar transferases"/>
    <property type="match status" value="1"/>
</dbReference>
<keyword evidence="3" id="KW-0328">Glycosyltransferase</keyword>
<dbReference type="PANTHER" id="PTHR43179:SF12">
    <property type="entry name" value="GALACTOFURANOSYLTRANSFERASE GLFT2"/>
    <property type="match status" value="1"/>
</dbReference>
<sequence>MEKVCAVLVTYNRLECLKRVLTALNSQTKEISKIFVFDNNSTDGTSKYLENHGFKILSSSDEVKNNISSNRMISFRSEKNLGGSGGFANAIKMASKFDSDYLWIMDDDVLPENNCLELLLQKMHDLNVKVAIPSRSDSNYEDSVVKALDFNNFLKYTPYSRKEFYPKPLTKDYYYVVDMAFEGPLIDMDTVRKVGIPDDGFFLEYDDSDYAQRLQKYSKIVYVTNAVLHRQLAKKNKKSVTSKRDRYTWRTYYMLRNNIIFDRRYGKNWAVRNISPRLLLIHKMVKSILDGYAKNNLPLLFKAYHDGMNNRMGKRVDPNY</sequence>
<proteinExistence type="inferred from homology"/>
<feature type="domain" description="Glycosyltransferase 2-like" evidence="5">
    <location>
        <begin position="6"/>
        <end position="158"/>
    </location>
</feature>
<evidence type="ECO:0000256" key="2">
    <source>
        <dbReference type="ARBA" id="ARBA00006739"/>
    </source>
</evidence>
<evidence type="ECO:0000256" key="3">
    <source>
        <dbReference type="ARBA" id="ARBA00022676"/>
    </source>
</evidence>
<dbReference type="AlphaFoldDB" id="A0AAJ1MBD1"/>
<dbReference type="InterPro" id="IPR029044">
    <property type="entry name" value="Nucleotide-diphossugar_trans"/>
</dbReference>
<dbReference type="EMBL" id="JAQONE010000027">
    <property type="protein sequence ID" value="MDC2830680.1"/>
    <property type="molecule type" value="Genomic_DNA"/>
</dbReference>
<dbReference type="Pfam" id="PF00535">
    <property type="entry name" value="Glycos_transf_2"/>
    <property type="match status" value="1"/>
</dbReference>
<dbReference type="Proteomes" id="UP001220670">
    <property type="component" value="Unassembled WGS sequence"/>
</dbReference>
<dbReference type="InterPro" id="IPR001173">
    <property type="entry name" value="Glyco_trans_2-like"/>
</dbReference>
<comment type="caution">
    <text evidence="6">The sequence shown here is derived from an EMBL/GenBank/DDBJ whole genome shotgun (WGS) entry which is preliminary data.</text>
</comment>
<keyword evidence="4" id="KW-0808">Transferase</keyword>
<protein>
    <submittedName>
        <fullName evidence="6">Glycosyltransferase family 2 protein</fullName>
    </submittedName>
</protein>
<dbReference type="PANTHER" id="PTHR43179">
    <property type="entry name" value="RHAMNOSYLTRANSFERASE WBBL"/>
    <property type="match status" value="1"/>
</dbReference>
<reference evidence="6" key="1">
    <citation type="submission" date="2023-01" db="EMBL/GenBank/DDBJ databases">
        <title>Genome analysis of 13 Lactobacillus isolated from gut of wild boar.</title>
        <authorList>
            <person name="Papp P."/>
            <person name="Libisch B."/>
            <person name="Nagy T."/>
            <person name="Olasz F."/>
        </authorList>
    </citation>
    <scope>NUCLEOTIDE SEQUENCE</scope>
    <source>
        <strain evidence="6">F146</strain>
    </source>
</reference>
<gene>
    <name evidence="6" type="ORF">PO250_10390</name>
</gene>
<dbReference type="Gene3D" id="3.90.550.10">
    <property type="entry name" value="Spore Coat Polysaccharide Biosynthesis Protein SpsA, Chain A"/>
    <property type="match status" value="1"/>
</dbReference>
<comment type="pathway">
    <text evidence="1">Cell wall biogenesis; cell wall polysaccharide biosynthesis.</text>
</comment>
<evidence type="ECO:0000256" key="1">
    <source>
        <dbReference type="ARBA" id="ARBA00004776"/>
    </source>
</evidence>
<evidence type="ECO:0000313" key="7">
    <source>
        <dbReference type="Proteomes" id="UP001220670"/>
    </source>
</evidence>
<evidence type="ECO:0000259" key="5">
    <source>
        <dbReference type="Pfam" id="PF00535"/>
    </source>
</evidence>
<evidence type="ECO:0000256" key="4">
    <source>
        <dbReference type="ARBA" id="ARBA00022679"/>
    </source>
</evidence>
<evidence type="ECO:0000313" key="6">
    <source>
        <dbReference type="EMBL" id="MDC2830680.1"/>
    </source>
</evidence>
<dbReference type="GO" id="GO:0016757">
    <property type="term" value="F:glycosyltransferase activity"/>
    <property type="evidence" value="ECO:0007669"/>
    <property type="project" value="UniProtKB-KW"/>
</dbReference>
<comment type="similarity">
    <text evidence="2">Belongs to the glycosyltransferase 2 family.</text>
</comment>
<name>A0AAJ1MBD1_LIMMU</name>
<organism evidence="6 7">
    <name type="scientific">Limosilactobacillus mucosae</name>
    <name type="common">Lactobacillus mucosae</name>
    <dbReference type="NCBI Taxonomy" id="97478"/>
    <lineage>
        <taxon>Bacteria</taxon>
        <taxon>Bacillati</taxon>
        <taxon>Bacillota</taxon>
        <taxon>Bacilli</taxon>
        <taxon>Lactobacillales</taxon>
        <taxon>Lactobacillaceae</taxon>
        <taxon>Limosilactobacillus</taxon>
    </lineage>
</organism>
<dbReference type="CDD" id="cd04185">
    <property type="entry name" value="GT_2_like_b"/>
    <property type="match status" value="1"/>
</dbReference>
<accession>A0AAJ1MBD1</accession>